<sequence length="181" mass="20527">MTELEEEKLLRILKEHKTAIGCTIADIRGISPSLCMHKILMEENFMASVESQHRLNHTLKEVDTIRSPLLPKTRRKPHSHVLMGPSHLEEYHLACVTSLPTFQRCMMAIFSDMVEQYIEVFMDDFSVSGDAFDICLTNLSKGIENQVADHLSRLEHGEATDHVAINEVFPDEQILQTGNAP</sequence>
<dbReference type="AlphaFoldDB" id="A0ABD1Q6X6"/>
<proteinExistence type="predicted"/>
<protein>
    <submittedName>
        <fullName evidence="1">Uncharacterized protein</fullName>
    </submittedName>
</protein>
<keyword evidence="2" id="KW-1185">Reference proteome</keyword>
<dbReference type="InterPro" id="IPR043128">
    <property type="entry name" value="Rev_trsase/Diguanyl_cyclase"/>
</dbReference>
<dbReference type="EMBL" id="JBFOLK010000012">
    <property type="protein sequence ID" value="KAL2471916.1"/>
    <property type="molecule type" value="Genomic_DNA"/>
</dbReference>
<accession>A0ABD1Q6X6</accession>
<dbReference type="SUPFAM" id="SSF56672">
    <property type="entry name" value="DNA/RNA polymerases"/>
    <property type="match status" value="1"/>
</dbReference>
<evidence type="ECO:0000313" key="1">
    <source>
        <dbReference type="EMBL" id="KAL2471916.1"/>
    </source>
</evidence>
<reference evidence="2" key="1">
    <citation type="submission" date="2024-07" db="EMBL/GenBank/DDBJ databases">
        <title>Two chromosome-level genome assemblies of Korean endemic species Abeliophyllum distichum and Forsythia ovata (Oleaceae).</title>
        <authorList>
            <person name="Jang H."/>
        </authorList>
    </citation>
    <scope>NUCLEOTIDE SEQUENCE [LARGE SCALE GENOMIC DNA]</scope>
</reference>
<dbReference type="InterPro" id="IPR043502">
    <property type="entry name" value="DNA/RNA_pol_sf"/>
</dbReference>
<gene>
    <name evidence="1" type="ORF">Adt_40052</name>
</gene>
<dbReference type="Gene3D" id="3.30.70.270">
    <property type="match status" value="1"/>
</dbReference>
<evidence type="ECO:0000313" key="2">
    <source>
        <dbReference type="Proteomes" id="UP001604336"/>
    </source>
</evidence>
<name>A0ABD1Q6X6_9LAMI</name>
<comment type="caution">
    <text evidence="1">The sequence shown here is derived from an EMBL/GenBank/DDBJ whole genome shotgun (WGS) entry which is preliminary data.</text>
</comment>
<organism evidence="1 2">
    <name type="scientific">Abeliophyllum distichum</name>
    <dbReference type="NCBI Taxonomy" id="126358"/>
    <lineage>
        <taxon>Eukaryota</taxon>
        <taxon>Viridiplantae</taxon>
        <taxon>Streptophyta</taxon>
        <taxon>Embryophyta</taxon>
        <taxon>Tracheophyta</taxon>
        <taxon>Spermatophyta</taxon>
        <taxon>Magnoliopsida</taxon>
        <taxon>eudicotyledons</taxon>
        <taxon>Gunneridae</taxon>
        <taxon>Pentapetalae</taxon>
        <taxon>asterids</taxon>
        <taxon>lamiids</taxon>
        <taxon>Lamiales</taxon>
        <taxon>Oleaceae</taxon>
        <taxon>Forsythieae</taxon>
        <taxon>Abeliophyllum</taxon>
    </lineage>
</organism>
<dbReference type="Proteomes" id="UP001604336">
    <property type="component" value="Unassembled WGS sequence"/>
</dbReference>